<evidence type="ECO:0000256" key="5">
    <source>
        <dbReference type="ARBA" id="ARBA00023136"/>
    </source>
</evidence>
<evidence type="ECO:0000256" key="2">
    <source>
        <dbReference type="ARBA" id="ARBA00022475"/>
    </source>
</evidence>
<accession>A0A8E1RIX0</accession>
<reference evidence="8 9" key="1">
    <citation type="journal article" date="2015" name="Genome Announc.">
        <title>Expanding the biotechnology potential of lactobacilli through comparative genomics of 213 strains and associated genera.</title>
        <authorList>
            <person name="Sun Z."/>
            <person name="Harris H.M."/>
            <person name="McCann A."/>
            <person name="Guo C."/>
            <person name="Argimon S."/>
            <person name="Zhang W."/>
            <person name="Yang X."/>
            <person name="Jeffery I.B."/>
            <person name="Cooney J.C."/>
            <person name="Kagawa T.F."/>
            <person name="Liu W."/>
            <person name="Song Y."/>
            <person name="Salvetti E."/>
            <person name="Wrobel A."/>
            <person name="Rasinkangas P."/>
            <person name="Parkhill J."/>
            <person name="Rea M.C."/>
            <person name="O'Sullivan O."/>
            <person name="Ritari J."/>
            <person name="Douillard F.P."/>
            <person name="Paul Ross R."/>
            <person name="Yang R."/>
            <person name="Briner A.E."/>
            <person name="Felis G.E."/>
            <person name="de Vos W.M."/>
            <person name="Barrangou R."/>
            <person name="Klaenhammer T.R."/>
            <person name="Caufield P.W."/>
            <person name="Cui Y."/>
            <person name="Zhang H."/>
            <person name="O'Toole P.W."/>
        </authorList>
    </citation>
    <scope>NUCLEOTIDE SEQUENCE [LARGE SCALE GENOMIC DNA]</scope>
    <source>
        <strain evidence="8 9">DSM 20587</strain>
    </source>
</reference>
<protein>
    <recommendedName>
        <fullName evidence="7">Phage shock protein PspC N-terminal domain-containing protein</fullName>
    </recommendedName>
</protein>
<dbReference type="InterPro" id="IPR052027">
    <property type="entry name" value="PspC"/>
</dbReference>
<comment type="subcellular location">
    <subcellularLocation>
        <location evidence="1">Cell membrane</location>
        <topology evidence="1">Single-pass membrane protein</topology>
    </subcellularLocation>
</comment>
<dbReference type="PANTHER" id="PTHR33885:SF3">
    <property type="entry name" value="PHAGE SHOCK PROTEIN C"/>
    <property type="match status" value="1"/>
</dbReference>
<sequence length="83" mass="9652">MQMRISYSKFKYKLKHLEMIILKINIHRSATNKVFAGVIGGLSEHFQWNPTLARVIFVILAFTPFFPGIIAYLILWILMKDPA</sequence>
<feature type="transmembrane region" description="Helical" evidence="6">
    <location>
        <begin position="55"/>
        <end position="79"/>
    </location>
</feature>
<keyword evidence="3 6" id="KW-0812">Transmembrane</keyword>
<evidence type="ECO:0000256" key="6">
    <source>
        <dbReference type="SAM" id="Phobius"/>
    </source>
</evidence>
<evidence type="ECO:0000256" key="1">
    <source>
        <dbReference type="ARBA" id="ARBA00004162"/>
    </source>
</evidence>
<evidence type="ECO:0000256" key="3">
    <source>
        <dbReference type="ARBA" id="ARBA00022692"/>
    </source>
</evidence>
<feature type="domain" description="Phage shock protein PspC N-terminal" evidence="7">
    <location>
        <begin position="27"/>
        <end position="80"/>
    </location>
</feature>
<evidence type="ECO:0000256" key="4">
    <source>
        <dbReference type="ARBA" id="ARBA00022989"/>
    </source>
</evidence>
<keyword evidence="2" id="KW-1003">Cell membrane</keyword>
<dbReference type="EMBL" id="AYYV01000066">
    <property type="protein sequence ID" value="KRM50725.1"/>
    <property type="molecule type" value="Genomic_DNA"/>
</dbReference>
<dbReference type="Proteomes" id="UP000051164">
    <property type="component" value="Unassembled WGS sequence"/>
</dbReference>
<evidence type="ECO:0000313" key="9">
    <source>
        <dbReference type="Proteomes" id="UP000051164"/>
    </source>
</evidence>
<name>A0A8E1RIX0_LENKE</name>
<dbReference type="GO" id="GO:0005886">
    <property type="term" value="C:plasma membrane"/>
    <property type="evidence" value="ECO:0007669"/>
    <property type="project" value="UniProtKB-SubCell"/>
</dbReference>
<keyword evidence="4 6" id="KW-1133">Transmembrane helix</keyword>
<dbReference type="InterPro" id="IPR007168">
    <property type="entry name" value="Phageshock_PspC_N"/>
</dbReference>
<evidence type="ECO:0000259" key="7">
    <source>
        <dbReference type="Pfam" id="PF04024"/>
    </source>
</evidence>
<dbReference type="AlphaFoldDB" id="A0A8E1RIX0"/>
<evidence type="ECO:0000313" key="8">
    <source>
        <dbReference type="EMBL" id="KRM50725.1"/>
    </source>
</evidence>
<dbReference type="Pfam" id="PF04024">
    <property type="entry name" value="PspC"/>
    <property type="match status" value="1"/>
</dbReference>
<proteinExistence type="predicted"/>
<organism evidence="8 9">
    <name type="scientific">Lentilactobacillus kefiri DSM 20587 = JCM 5818</name>
    <dbReference type="NCBI Taxonomy" id="1423764"/>
    <lineage>
        <taxon>Bacteria</taxon>
        <taxon>Bacillati</taxon>
        <taxon>Bacillota</taxon>
        <taxon>Bacilli</taxon>
        <taxon>Lactobacillales</taxon>
        <taxon>Lactobacillaceae</taxon>
        <taxon>Lentilactobacillus</taxon>
    </lineage>
</organism>
<keyword evidence="5 6" id="KW-0472">Membrane</keyword>
<gene>
    <name evidence="8" type="ORF">FC95_GL001889</name>
</gene>
<comment type="caution">
    <text evidence="8">The sequence shown here is derived from an EMBL/GenBank/DDBJ whole genome shotgun (WGS) entry which is preliminary data.</text>
</comment>
<dbReference type="PANTHER" id="PTHR33885">
    <property type="entry name" value="PHAGE SHOCK PROTEIN C"/>
    <property type="match status" value="1"/>
</dbReference>